<evidence type="ECO:0000313" key="1">
    <source>
        <dbReference type="EMBL" id="POM58237.1"/>
    </source>
</evidence>
<reference evidence="1 2" key="1">
    <citation type="journal article" date="2017" name="Genome Biol. Evol.">
        <title>Phytophthora megakarya and P. palmivora, closely related causal agents of cacao black pod rot, underwent increases in genome sizes and gene numbers by different mechanisms.</title>
        <authorList>
            <person name="Ali S.S."/>
            <person name="Shao J."/>
            <person name="Lary D.J."/>
            <person name="Kronmiller B."/>
            <person name="Shen D."/>
            <person name="Strem M.D."/>
            <person name="Amoako-Attah I."/>
            <person name="Akrofi A.Y."/>
            <person name="Begoude B.A."/>
            <person name="Ten Hoopen G.M."/>
            <person name="Coulibaly K."/>
            <person name="Kebe B.I."/>
            <person name="Melnick R.L."/>
            <person name="Guiltinan M.J."/>
            <person name="Tyler B.M."/>
            <person name="Meinhardt L.W."/>
            <person name="Bailey B.A."/>
        </authorList>
    </citation>
    <scope>NUCLEOTIDE SEQUENCE [LARGE SCALE GENOMIC DNA]</scope>
    <source>
        <strain evidence="2">sbr112.9</strain>
    </source>
</reference>
<name>A0A2P4WY77_9STRA</name>
<dbReference type="AlphaFoldDB" id="A0A2P4WY77"/>
<keyword evidence="2" id="KW-1185">Reference proteome</keyword>
<accession>A0A2P4WY77</accession>
<evidence type="ECO:0000313" key="2">
    <source>
        <dbReference type="Proteomes" id="UP000237271"/>
    </source>
</evidence>
<dbReference type="OrthoDB" id="123951at2759"/>
<gene>
    <name evidence="1" type="ORF">PHPALM_37146</name>
</gene>
<comment type="caution">
    <text evidence="1">The sequence shown here is derived from an EMBL/GenBank/DDBJ whole genome shotgun (WGS) entry which is preliminary data.</text>
</comment>
<proteinExistence type="predicted"/>
<sequence length="106" mass="11477">MSIASLAPANTKKIAIESFTKFLAAEDLTLDAAHQLIDTDNTAEALRIMLDRYAYSLARSTDKIDLHIHKCGEVVLRICKIAGVLLHTAPELPTTGGGTPIFREAT</sequence>
<organism evidence="1 2">
    <name type="scientific">Phytophthora palmivora</name>
    <dbReference type="NCBI Taxonomy" id="4796"/>
    <lineage>
        <taxon>Eukaryota</taxon>
        <taxon>Sar</taxon>
        <taxon>Stramenopiles</taxon>
        <taxon>Oomycota</taxon>
        <taxon>Peronosporomycetes</taxon>
        <taxon>Peronosporales</taxon>
        <taxon>Peronosporaceae</taxon>
        <taxon>Phytophthora</taxon>
    </lineage>
</organism>
<protein>
    <submittedName>
        <fullName evidence="1">Uncharacterized protein</fullName>
    </submittedName>
</protein>
<dbReference type="Proteomes" id="UP000237271">
    <property type="component" value="Unassembled WGS sequence"/>
</dbReference>
<dbReference type="EMBL" id="NCKW01020306">
    <property type="protein sequence ID" value="POM58237.1"/>
    <property type="molecule type" value="Genomic_DNA"/>
</dbReference>